<dbReference type="GO" id="GO:0009279">
    <property type="term" value="C:cell outer membrane"/>
    <property type="evidence" value="ECO:0007669"/>
    <property type="project" value="UniProtKB-SubCell"/>
</dbReference>
<evidence type="ECO:0000256" key="10">
    <source>
        <dbReference type="ARBA" id="ARBA00023077"/>
    </source>
</evidence>
<dbReference type="Pfam" id="PF00593">
    <property type="entry name" value="TonB_dep_Rec_b-barrel"/>
    <property type="match status" value="1"/>
</dbReference>
<comment type="similarity">
    <text evidence="2 14 15">Belongs to the TonB-dependent receptor family.</text>
</comment>
<keyword evidence="5" id="KW-0410">Iron transport</keyword>
<dbReference type="InterPro" id="IPR039426">
    <property type="entry name" value="TonB-dep_rcpt-like"/>
</dbReference>
<evidence type="ECO:0000256" key="3">
    <source>
        <dbReference type="ARBA" id="ARBA00022448"/>
    </source>
</evidence>
<keyword evidence="12 18" id="KW-0675">Receptor</keyword>
<dbReference type="InterPro" id="IPR036942">
    <property type="entry name" value="Beta-barrel_TonB_sf"/>
</dbReference>
<dbReference type="Pfam" id="PF07715">
    <property type="entry name" value="Plug"/>
    <property type="match status" value="1"/>
</dbReference>
<evidence type="ECO:0000259" key="17">
    <source>
        <dbReference type="Pfam" id="PF07715"/>
    </source>
</evidence>
<dbReference type="InterPro" id="IPR037066">
    <property type="entry name" value="Plug_dom_sf"/>
</dbReference>
<dbReference type="NCBIfam" id="TIGR01783">
    <property type="entry name" value="TonB-siderophor"/>
    <property type="match status" value="1"/>
</dbReference>
<evidence type="ECO:0000256" key="7">
    <source>
        <dbReference type="ARBA" id="ARBA00022729"/>
    </source>
</evidence>
<feature type="domain" description="TonB-dependent receptor plug" evidence="17">
    <location>
        <begin position="79"/>
        <end position="177"/>
    </location>
</feature>
<evidence type="ECO:0000256" key="13">
    <source>
        <dbReference type="ARBA" id="ARBA00023237"/>
    </source>
</evidence>
<keyword evidence="3 14" id="KW-0813">Transport</keyword>
<comment type="subcellular location">
    <subcellularLocation>
        <location evidence="1 14">Cell outer membrane</location>
        <topology evidence="1 14">Multi-pass membrane protein</topology>
    </subcellularLocation>
</comment>
<evidence type="ECO:0000256" key="8">
    <source>
        <dbReference type="ARBA" id="ARBA00023004"/>
    </source>
</evidence>
<keyword evidence="6 14" id="KW-0812">Transmembrane</keyword>
<dbReference type="GO" id="GO:0015891">
    <property type="term" value="P:siderophore transport"/>
    <property type="evidence" value="ECO:0007669"/>
    <property type="project" value="InterPro"/>
</dbReference>
<dbReference type="PANTHER" id="PTHR32552">
    <property type="entry name" value="FERRICHROME IRON RECEPTOR-RELATED"/>
    <property type="match status" value="1"/>
</dbReference>
<dbReference type="InterPro" id="IPR010105">
    <property type="entry name" value="TonB_sidphr_rcpt"/>
</dbReference>
<keyword evidence="13 14" id="KW-0998">Cell outer membrane</keyword>
<dbReference type="PROSITE" id="PS52016">
    <property type="entry name" value="TONB_DEPENDENT_REC_3"/>
    <property type="match status" value="1"/>
</dbReference>
<evidence type="ECO:0000256" key="2">
    <source>
        <dbReference type="ARBA" id="ARBA00009810"/>
    </source>
</evidence>
<evidence type="ECO:0000313" key="18">
    <source>
        <dbReference type="EMBL" id="WEK03658.1"/>
    </source>
</evidence>
<evidence type="ECO:0000313" key="19">
    <source>
        <dbReference type="Proteomes" id="UP001217476"/>
    </source>
</evidence>
<accession>A0AAJ5VRV6</accession>
<dbReference type="GO" id="GO:0015344">
    <property type="term" value="F:siderophore uptake transmembrane transporter activity"/>
    <property type="evidence" value="ECO:0007669"/>
    <property type="project" value="TreeGrafter"/>
</dbReference>
<dbReference type="SUPFAM" id="SSF56935">
    <property type="entry name" value="Porins"/>
    <property type="match status" value="1"/>
</dbReference>
<gene>
    <name evidence="18" type="ORF">P0Y65_15880</name>
</gene>
<keyword evidence="8" id="KW-0408">Iron</keyword>
<feature type="domain" description="TonB-dependent receptor-like beta-barrel" evidence="16">
    <location>
        <begin position="263"/>
        <end position="681"/>
    </location>
</feature>
<keyword evidence="4 14" id="KW-1134">Transmembrane beta strand</keyword>
<evidence type="ECO:0000256" key="6">
    <source>
        <dbReference type="ARBA" id="ARBA00022692"/>
    </source>
</evidence>
<dbReference type="AlphaFoldDB" id="A0AAJ5VRV6"/>
<reference evidence="18" key="1">
    <citation type="submission" date="2023-03" db="EMBL/GenBank/DDBJ databases">
        <title>Andean soil-derived lignocellulolytic bacterial consortium as a source of novel taxa and putative plastic-active enzymes.</title>
        <authorList>
            <person name="Diaz-Garcia L."/>
            <person name="Chuvochina M."/>
            <person name="Feuerriegel G."/>
            <person name="Bunk B."/>
            <person name="Sproer C."/>
            <person name="Streit W.R."/>
            <person name="Rodriguez L.M."/>
            <person name="Overmann J."/>
            <person name="Jimenez D.J."/>
        </authorList>
    </citation>
    <scope>NUCLEOTIDE SEQUENCE</scope>
    <source>
        <strain evidence="18">MAG 4196</strain>
    </source>
</reference>
<evidence type="ECO:0000259" key="16">
    <source>
        <dbReference type="Pfam" id="PF00593"/>
    </source>
</evidence>
<evidence type="ECO:0000256" key="14">
    <source>
        <dbReference type="PROSITE-ProRule" id="PRU01360"/>
    </source>
</evidence>
<dbReference type="CDD" id="cd01347">
    <property type="entry name" value="ligand_gated_channel"/>
    <property type="match status" value="1"/>
</dbReference>
<dbReference type="InterPro" id="IPR000531">
    <property type="entry name" value="Beta-barrel_TonB"/>
</dbReference>
<keyword evidence="11 14" id="KW-0472">Membrane</keyword>
<evidence type="ECO:0000256" key="11">
    <source>
        <dbReference type="ARBA" id="ARBA00023136"/>
    </source>
</evidence>
<evidence type="ECO:0000256" key="15">
    <source>
        <dbReference type="RuleBase" id="RU003357"/>
    </source>
</evidence>
<dbReference type="PANTHER" id="PTHR32552:SF68">
    <property type="entry name" value="FERRICHROME OUTER MEMBRANE TRANSPORTER_PHAGE RECEPTOR"/>
    <property type="match status" value="1"/>
</dbReference>
<dbReference type="EMBL" id="CP119312">
    <property type="protein sequence ID" value="WEK03658.1"/>
    <property type="molecule type" value="Genomic_DNA"/>
</dbReference>
<organism evidence="18 19">
    <name type="scientific">Candidatus Devosia phytovorans</name>
    <dbReference type="NCBI Taxonomy" id="3121372"/>
    <lineage>
        <taxon>Bacteria</taxon>
        <taxon>Pseudomonadati</taxon>
        <taxon>Pseudomonadota</taxon>
        <taxon>Alphaproteobacteria</taxon>
        <taxon>Hyphomicrobiales</taxon>
        <taxon>Devosiaceae</taxon>
        <taxon>Devosia</taxon>
    </lineage>
</organism>
<protein>
    <submittedName>
        <fullName evidence="18">TonB-dependent siderophore receptor</fullName>
    </submittedName>
</protein>
<keyword evidence="10 15" id="KW-0798">TonB box</keyword>
<dbReference type="Gene3D" id="2.170.130.10">
    <property type="entry name" value="TonB-dependent receptor, plug domain"/>
    <property type="match status" value="1"/>
</dbReference>
<dbReference type="Gene3D" id="2.40.170.20">
    <property type="entry name" value="TonB-dependent receptor, beta-barrel domain"/>
    <property type="match status" value="1"/>
</dbReference>
<dbReference type="InterPro" id="IPR012910">
    <property type="entry name" value="Plug_dom"/>
</dbReference>
<dbReference type="Proteomes" id="UP001217476">
    <property type="component" value="Chromosome"/>
</dbReference>
<evidence type="ECO:0000256" key="1">
    <source>
        <dbReference type="ARBA" id="ARBA00004571"/>
    </source>
</evidence>
<proteinExistence type="inferred from homology"/>
<evidence type="ECO:0000256" key="9">
    <source>
        <dbReference type="ARBA" id="ARBA00023065"/>
    </source>
</evidence>
<evidence type="ECO:0000256" key="12">
    <source>
        <dbReference type="ARBA" id="ARBA00023170"/>
    </source>
</evidence>
<evidence type="ECO:0000256" key="4">
    <source>
        <dbReference type="ARBA" id="ARBA00022452"/>
    </source>
</evidence>
<name>A0AAJ5VRV6_9HYPH</name>
<evidence type="ECO:0000256" key="5">
    <source>
        <dbReference type="ARBA" id="ARBA00022496"/>
    </source>
</evidence>
<sequence length="714" mass="77374">MSNRVSKIEAARRTQARLAMLLGCTALAGFIPGVALAQSTTVVALPELTVTGEVQGDDDRSTVVATQSSVGGKIATNILNTPAAISVITAKEIERRNASTTEEVLQYTSGVIGDFYGADERFDYFKIRGLDANVYRDGMAVGRGFLGVREEPYAYERVEVLKGANSSAFGMSDPGGAVNYVTKTPKSERFGEVYMSGNAFGSGEIGGDFGDNLTVDDTLSYRLTGKFQVGNGEVDYSPNDESFVMAGLTWRPSDATELTVVYDNLYRKTIPGNSHPDGTDLDPKTFFGEPDFNELYVKRNTLTAKLDHDFGYGLSFGGSARYSDTENGYKYVYIDGTPVAGTVADRVALDSSGTREHFVIDGHLQYDASFGPFDSTTLVGTEYSNNKTTGLSYYGDTTAIDWTNPIYTGAPVGLPLIGDNLATAKVNGIYLQQDITFDQLTLSGGLRNDWISIEQTTYPSLYAASTTVQAADFSEFTKRLGASYAWTPEVSTYVSYGESAMPAAPRGSDVLTVDPERGEQWEVGVKYQPEAFPGLFTASVFDLTKTNITRTNPLTMLPETIGEVRVRGVDLEAKAEVLENVTVTAAYAYLMSEIVENGTLGNEGNQLARVPNHLASLWVDYTLPEIGSLNEMTFGLGARYTGAYYFGDENTTEADANVVIDAAFNYAVDENTDFQLNVSNLFDQKHVAQVGTPAFGATFYNPGRSITATLKHSW</sequence>
<keyword evidence="7" id="KW-0732">Signal</keyword>
<dbReference type="GO" id="GO:0038023">
    <property type="term" value="F:signaling receptor activity"/>
    <property type="evidence" value="ECO:0007669"/>
    <property type="project" value="InterPro"/>
</dbReference>
<keyword evidence="9" id="KW-0406">Ion transport</keyword>